<keyword evidence="1" id="KW-1133">Transmembrane helix</keyword>
<dbReference type="RefSeq" id="WP_184178006.1">
    <property type="nucleotide sequence ID" value="NZ_JACHGF010000010.1"/>
</dbReference>
<feature type="transmembrane region" description="Helical" evidence="1">
    <location>
        <begin position="299"/>
        <end position="322"/>
    </location>
</feature>
<dbReference type="EMBL" id="JACHGF010000010">
    <property type="protein sequence ID" value="MBB5286654.1"/>
    <property type="molecule type" value="Genomic_DNA"/>
</dbReference>
<feature type="transmembrane region" description="Helical" evidence="1">
    <location>
        <begin position="47"/>
        <end position="68"/>
    </location>
</feature>
<feature type="transmembrane region" description="Helical" evidence="1">
    <location>
        <begin position="221"/>
        <end position="242"/>
    </location>
</feature>
<evidence type="ECO:0000313" key="3">
    <source>
        <dbReference type="EMBL" id="MBB5286654.1"/>
    </source>
</evidence>
<dbReference type="Proteomes" id="UP000557307">
    <property type="component" value="Unassembled WGS sequence"/>
</dbReference>
<feature type="transmembrane region" description="Helical" evidence="1">
    <location>
        <begin position="89"/>
        <end position="110"/>
    </location>
</feature>
<accession>A0A840TTQ3</accession>
<dbReference type="AlphaFoldDB" id="A0A840TTQ3"/>
<reference evidence="3 4" key="1">
    <citation type="submission" date="2020-08" db="EMBL/GenBank/DDBJ databases">
        <title>Genomic Encyclopedia of Type Strains, Phase IV (KMG-IV): sequencing the most valuable type-strain genomes for metagenomic binning, comparative biology and taxonomic classification.</title>
        <authorList>
            <person name="Goeker M."/>
        </authorList>
    </citation>
    <scope>NUCLEOTIDE SEQUENCE [LARGE SCALE GENOMIC DNA]</scope>
    <source>
        <strain evidence="3 4">DSM 105074</strain>
    </source>
</reference>
<dbReference type="NCBIfam" id="TIGR03782">
    <property type="entry name" value="Bac_Flav_CT_J"/>
    <property type="match status" value="1"/>
</dbReference>
<gene>
    <name evidence="3" type="ORF">HNQ92_004815</name>
</gene>
<organism evidence="3 4">
    <name type="scientific">Rhabdobacter roseus</name>
    <dbReference type="NCBI Taxonomy" id="1655419"/>
    <lineage>
        <taxon>Bacteria</taxon>
        <taxon>Pseudomonadati</taxon>
        <taxon>Bacteroidota</taxon>
        <taxon>Cytophagia</taxon>
        <taxon>Cytophagales</taxon>
        <taxon>Cytophagaceae</taxon>
        <taxon>Rhabdobacter</taxon>
    </lineage>
</organism>
<sequence length="367" mass="40454">MNRWTKTAPGLGATLLVPGLASAQGYGEQIRGLNAVLDALYWDMMPLCGQLINVGRGIAGFAAIWYISHRVWRHLANAEAIDFYPLFRPFVLGFVILLFPRVIALINGVMAPTVSGTSGMVTDSDQAIARLLKAREEAVRNSGFWEMYVGDDQKGNREKWLRYTYGEDYSEGFGDGLANDLKFYLAKQSYNFRNAIKAALSEILRVVYESAALCLNTIRTFYLIVLAIVGPLAFGIAVFDGFQHTLTAWIARYLNIFLWLPVANLFGAILGKIQEKMIALDIRQIEGNGDTFFSPHDTAYLIFLIIGIVGYFSVPSVANYIIHAGGGNTLLYKVTTLMAHTATGLGNRAFPARGGFGSLPDRARTQP</sequence>
<comment type="caution">
    <text evidence="3">The sequence shown here is derived from an EMBL/GenBank/DDBJ whole genome shotgun (WGS) entry which is preliminary data.</text>
</comment>
<feature type="domain" description="Conjugative transposon TraJ C-terminal" evidence="2">
    <location>
        <begin position="29"/>
        <end position="345"/>
    </location>
</feature>
<dbReference type="InterPro" id="IPR012424">
    <property type="entry name" value="Conjugative_transposon_TraJ_C"/>
</dbReference>
<keyword evidence="1" id="KW-0472">Membrane</keyword>
<name>A0A840TTQ3_9BACT</name>
<dbReference type="Pfam" id="PF07863">
    <property type="entry name" value="CtnDOT_TraJ"/>
    <property type="match status" value="1"/>
</dbReference>
<feature type="transmembrane region" description="Helical" evidence="1">
    <location>
        <begin position="254"/>
        <end position="273"/>
    </location>
</feature>
<keyword evidence="4" id="KW-1185">Reference proteome</keyword>
<evidence type="ECO:0000259" key="2">
    <source>
        <dbReference type="Pfam" id="PF07863"/>
    </source>
</evidence>
<keyword evidence="1" id="KW-0812">Transmembrane</keyword>
<proteinExistence type="predicted"/>
<evidence type="ECO:0000256" key="1">
    <source>
        <dbReference type="SAM" id="Phobius"/>
    </source>
</evidence>
<protein>
    <submittedName>
        <fullName evidence="3">Conjugative transposon TraJ protein</fullName>
    </submittedName>
</protein>
<evidence type="ECO:0000313" key="4">
    <source>
        <dbReference type="Proteomes" id="UP000557307"/>
    </source>
</evidence>
<dbReference type="InterPro" id="IPR022393">
    <property type="entry name" value="Conjugative_transposon_TraJ"/>
</dbReference>